<feature type="signal peptide" evidence="2">
    <location>
        <begin position="1"/>
        <end position="19"/>
    </location>
</feature>
<dbReference type="AlphaFoldDB" id="A0AAD4KKE1"/>
<feature type="region of interest" description="Disordered" evidence="1">
    <location>
        <begin position="226"/>
        <end position="247"/>
    </location>
</feature>
<feature type="compositionally biased region" description="Basic residues" evidence="1">
    <location>
        <begin position="235"/>
        <end position="247"/>
    </location>
</feature>
<evidence type="ECO:0000313" key="3">
    <source>
        <dbReference type="EMBL" id="KAH8690523.1"/>
    </source>
</evidence>
<gene>
    <name evidence="3" type="ORF">BGW36DRAFT_364097</name>
</gene>
<evidence type="ECO:0000256" key="2">
    <source>
        <dbReference type="SAM" id="SignalP"/>
    </source>
</evidence>
<accession>A0AAD4KKE1</accession>
<reference evidence="3" key="1">
    <citation type="submission" date="2021-12" db="EMBL/GenBank/DDBJ databases">
        <title>Convergent genome expansion in fungi linked to evolution of root-endophyte symbiosis.</title>
        <authorList>
            <consortium name="DOE Joint Genome Institute"/>
            <person name="Ke Y.-H."/>
            <person name="Bonito G."/>
            <person name="Liao H.-L."/>
            <person name="Looney B."/>
            <person name="Rojas-Flechas A."/>
            <person name="Nash J."/>
            <person name="Hameed K."/>
            <person name="Schadt C."/>
            <person name="Martin F."/>
            <person name="Crous P.W."/>
            <person name="Miettinen O."/>
            <person name="Magnuson J.K."/>
            <person name="Labbe J."/>
            <person name="Jacobson D."/>
            <person name="Doktycz M.J."/>
            <person name="Veneault-Fourrey C."/>
            <person name="Kuo A."/>
            <person name="Mondo S."/>
            <person name="Calhoun S."/>
            <person name="Riley R."/>
            <person name="Ohm R."/>
            <person name="LaButti K."/>
            <person name="Andreopoulos B."/>
            <person name="Pangilinan J."/>
            <person name="Nolan M."/>
            <person name="Tritt A."/>
            <person name="Clum A."/>
            <person name="Lipzen A."/>
            <person name="Daum C."/>
            <person name="Barry K."/>
            <person name="Grigoriev I.V."/>
            <person name="Vilgalys R."/>
        </authorList>
    </citation>
    <scope>NUCLEOTIDE SEQUENCE</scope>
    <source>
        <strain evidence="3">PMI_201</strain>
    </source>
</reference>
<keyword evidence="4" id="KW-1185">Reference proteome</keyword>
<organism evidence="3 4">
    <name type="scientific">Talaromyces proteolyticus</name>
    <dbReference type="NCBI Taxonomy" id="1131652"/>
    <lineage>
        <taxon>Eukaryota</taxon>
        <taxon>Fungi</taxon>
        <taxon>Dikarya</taxon>
        <taxon>Ascomycota</taxon>
        <taxon>Pezizomycotina</taxon>
        <taxon>Eurotiomycetes</taxon>
        <taxon>Eurotiomycetidae</taxon>
        <taxon>Eurotiales</taxon>
        <taxon>Trichocomaceae</taxon>
        <taxon>Talaromyces</taxon>
        <taxon>Talaromyces sect. Bacilispori</taxon>
    </lineage>
</organism>
<sequence>MRSALFFTLLAFHAWVAVSLPVHWNSDETVSSHISLKYITSPTTVEERPLHFSDWLRDERKKSHISVLEAGGKAASAPSTWIERTQRTMKAWWAFYLTQYPVKSQSQSAKQSKYFTAVEMSRDRNETDSDSDSLQTQQQFEAPVPDGVTGVYMFNLSHLDPAVICNKFSPEIVGLCIFLLVPAAVMVVEVVDMLHDRWTPEQFPERGRGRVRLTGPERSITVLSNHEREKAAQHQSRKWWGHRRRST</sequence>
<keyword evidence="2" id="KW-0732">Signal</keyword>
<dbReference type="RefSeq" id="XP_046066719.1">
    <property type="nucleotide sequence ID" value="XM_046214526.1"/>
</dbReference>
<proteinExistence type="predicted"/>
<protein>
    <recommendedName>
        <fullName evidence="5">Transmembrane protein</fullName>
    </recommendedName>
</protein>
<dbReference type="EMBL" id="JAJTJA010000013">
    <property type="protein sequence ID" value="KAH8690523.1"/>
    <property type="molecule type" value="Genomic_DNA"/>
</dbReference>
<evidence type="ECO:0000313" key="4">
    <source>
        <dbReference type="Proteomes" id="UP001201262"/>
    </source>
</evidence>
<comment type="caution">
    <text evidence="3">The sequence shown here is derived from an EMBL/GenBank/DDBJ whole genome shotgun (WGS) entry which is preliminary data.</text>
</comment>
<feature type="region of interest" description="Disordered" evidence="1">
    <location>
        <begin position="119"/>
        <end position="139"/>
    </location>
</feature>
<dbReference type="Proteomes" id="UP001201262">
    <property type="component" value="Unassembled WGS sequence"/>
</dbReference>
<name>A0AAD4KKE1_9EURO</name>
<dbReference type="GeneID" id="70244813"/>
<evidence type="ECO:0000256" key="1">
    <source>
        <dbReference type="SAM" id="MobiDB-lite"/>
    </source>
</evidence>
<feature type="chain" id="PRO_5041946953" description="Transmembrane protein" evidence="2">
    <location>
        <begin position="20"/>
        <end position="247"/>
    </location>
</feature>
<evidence type="ECO:0008006" key="5">
    <source>
        <dbReference type="Google" id="ProtNLM"/>
    </source>
</evidence>